<keyword evidence="2" id="KW-1185">Reference proteome</keyword>
<dbReference type="RefSeq" id="WP_275777942.1">
    <property type="nucleotide sequence ID" value="NZ_BAABDE010000017.1"/>
</dbReference>
<evidence type="ECO:0000313" key="1">
    <source>
        <dbReference type="EMBL" id="GAA3801056.1"/>
    </source>
</evidence>
<proteinExistence type="predicted"/>
<comment type="caution">
    <text evidence="1">The sequence shown here is derived from an EMBL/GenBank/DDBJ whole genome shotgun (WGS) entry which is preliminary data.</text>
</comment>
<protein>
    <submittedName>
        <fullName evidence="1">Uncharacterized protein</fullName>
    </submittedName>
</protein>
<dbReference type="EMBL" id="BAABDE010000017">
    <property type="protein sequence ID" value="GAA3801056.1"/>
    <property type="molecule type" value="Genomic_DNA"/>
</dbReference>
<sequence length="134" mass="14736">MITRIEIDPNVRVRGNGTRAGFEDVRGPIAVNMPVEVFEPESGLVGPGRVTEIDPARRLVFLSVEWSKLEERPNAGEPTETLEMLAKIRCLPVSPTLRAPTSVLRPHIHTGLQNLYGELREAGQSSEELVVSAL</sequence>
<name>A0ABP7HR48_9ACTN</name>
<organism evidence="1 2">
    <name type="scientific">Streptomyces coacervatus</name>
    <dbReference type="NCBI Taxonomy" id="647381"/>
    <lineage>
        <taxon>Bacteria</taxon>
        <taxon>Bacillati</taxon>
        <taxon>Actinomycetota</taxon>
        <taxon>Actinomycetes</taxon>
        <taxon>Kitasatosporales</taxon>
        <taxon>Streptomycetaceae</taxon>
        <taxon>Streptomyces</taxon>
    </lineage>
</organism>
<reference evidence="2" key="1">
    <citation type="journal article" date="2019" name="Int. J. Syst. Evol. Microbiol.">
        <title>The Global Catalogue of Microorganisms (GCM) 10K type strain sequencing project: providing services to taxonomists for standard genome sequencing and annotation.</title>
        <authorList>
            <consortium name="The Broad Institute Genomics Platform"/>
            <consortium name="The Broad Institute Genome Sequencing Center for Infectious Disease"/>
            <person name="Wu L."/>
            <person name="Ma J."/>
        </authorList>
    </citation>
    <scope>NUCLEOTIDE SEQUENCE [LARGE SCALE GENOMIC DNA]</scope>
    <source>
        <strain evidence="2">JCM 17138</strain>
    </source>
</reference>
<evidence type="ECO:0000313" key="2">
    <source>
        <dbReference type="Proteomes" id="UP001501009"/>
    </source>
</evidence>
<dbReference type="Proteomes" id="UP001501009">
    <property type="component" value="Unassembled WGS sequence"/>
</dbReference>
<accession>A0ABP7HR48</accession>
<gene>
    <name evidence="1" type="ORF">GCM10022403_039180</name>
</gene>